<dbReference type="Proteomes" id="UP001732700">
    <property type="component" value="Chromosome 5D"/>
</dbReference>
<dbReference type="EnsemblPlants" id="AVESA.00010b.r2.5DG0986210.1">
    <property type="protein sequence ID" value="AVESA.00010b.r2.5DG0986210.1.CDS.1"/>
    <property type="gene ID" value="AVESA.00010b.r2.5DG0986210"/>
</dbReference>
<reference evidence="1" key="1">
    <citation type="submission" date="2021-05" db="EMBL/GenBank/DDBJ databases">
        <authorList>
            <person name="Scholz U."/>
            <person name="Mascher M."/>
            <person name="Fiebig A."/>
        </authorList>
    </citation>
    <scope>NUCLEOTIDE SEQUENCE [LARGE SCALE GENOMIC DNA]</scope>
</reference>
<sequence>MHVAAAKQTISIVPRRDSSQASSTLNTTAASIDRSCALCTNSIGYMRLLHRSSMVGGVCGGGRALRRVDSSPRPSLCKSDAMKKKRSKRSRIKAVLLELKVAAKARDKDGLLQILVTGHRASRGGYDVGATAAAGTSTERSVASMGAERRAALWRQGGLADAAAKTGGGPLLEVGRPAATGGARGRGRRCASWVLAATLVLALACVVSIGTAPAICCCTCAAWLCGRRGTQKHTSDSGSAFGRGRGSYRGRVTKAIIQPQGGGTLYQAEVAGGRDV</sequence>
<reference evidence="1" key="2">
    <citation type="submission" date="2025-09" db="UniProtKB">
        <authorList>
            <consortium name="EnsemblPlants"/>
        </authorList>
    </citation>
    <scope>IDENTIFICATION</scope>
</reference>
<evidence type="ECO:0000313" key="1">
    <source>
        <dbReference type="EnsemblPlants" id="AVESA.00010b.r2.5DG0986210.1.CDS.1"/>
    </source>
</evidence>
<evidence type="ECO:0000313" key="2">
    <source>
        <dbReference type="Proteomes" id="UP001732700"/>
    </source>
</evidence>
<protein>
    <submittedName>
        <fullName evidence="1">Uncharacterized protein</fullName>
    </submittedName>
</protein>
<keyword evidence="2" id="KW-1185">Reference proteome</keyword>
<proteinExistence type="predicted"/>
<name>A0ACD5YLB3_AVESA</name>
<organism evidence="1 2">
    <name type="scientific">Avena sativa</name>
    <name type="common">Oat</name>
    <dbReference type="NCBI Taxonomy" id="4498"/>
    <lineage>
        <taxon>Eukaryota</taxon>
        <taxon>Viridiplantae</taxon>
        <taxon>Streptophyta</taxon>
        <taxon>Embryophyta</taxon>
        <taxon>Tracheophyta</taxon>
        <taxon>Spermatophyta</taxon>
        <taxon>Magnoliopsida</taxon>
        <taxon>Liliopsida</taxon>
        <taxon>Poales</taxon>
        <taxon>Poaceae</taxon>
        <taxon>BOP clade</taxon>
        <taxon>Pooideae</taxon>
        <taxon>Poodae</taxon>
        <taxon>Poeae</taxon>
        <taxon>Poeae Chloroplast Group 1 (Aveneae type)</taxon>
        <taxon>Aveninae</taxon>
        <taxon>Avena</taxon>
    </lineage>
</organism>
<accession>A0ACD5YLB3</accession>